<reference evidence="4" key="1">
    <citation type="submission" date="2022-07" db="EMBL/GenBank/DDBJ databases">
        <title>Phylogenomic reconstructions and comparative analyses of Kickxellomycotina fungi.</title>
        <authorList>
            <person name="Reynolds N.K."/>
            <person name="Stajich J.E."/>
            <person name="Barry K."/>
            <person name="Grigoriev I.V."/>
            <person name="Crous P."/>
            <person name="Smith M.E."/>
        </authorList>
    </citation>
    <scope>NUCLEOTIDE SEQUENCE</scope>
    <source>
        <strain evidence="4">NBRC 100468</strain>
    </source>
</reference>
<dbReference type="PANTHER" id="PTHR47102:SF2">
    <property type="entry name" value="PROTEIN BNI1"/>
    <property type="match status" value="1"/>
</dbReference>
<dbReference type="AlphaFoldDB" id="A0A9W7ZZP3"/>
<dbReference type="InterPro" id="IPR010473">
    <property type="entry name" value="GTPase-bd"/>
</dbReference>
<dbReference type="InterPro" id="IPR014768">
    <property type="entry name" value="GBD/FH3_dom"/>
</dbReference>
<feature type="compositionally biased region" description="Polar residues" evidence="2">
    <location>
        <begin position="572"/>
        <end position="596"/>
    </location>
</feature>
<sequence>MSPTSQQALCLCVAGPKTEAGIREAIRENPTLSLGAHKSKIPTAKSSSQLGNGTSPNRRKTGLSRMGGKKLRSSSNADSLHSVESVASMEKARADGSMVQPATPHSPGEASTGFKVNHSRSATPPGRPYSPSHRTHQRGFSTSSAASSLGGARPRSGVYLTGSSANDLSMMAEANNAQMELDLERFMDEMGLSEERKKFMRMLPTSQIKTILSSQKKIENNIPLTDHSKVLSATKIQHIPSARLERLKVDLRVNSITSIQEFVKQKGLSSLVKHLHQLSSKAEGNAPRRQDELNKEYNILCCIQSVLRINEGMEELYCSPNLLSQIANSIASPWVPTCTLVLKILAAVVKYKPPASTELLLQCMFTNVGADHEMQRNKEILFNKWWTRFEDIVDAFTSVPSLHSDYKSDISIVDFTVTSIVLLVLITEELPDLYLRVRIYERLHERKIHRVLLSLHSWHSGKIEDVLAQWKQLSFRDYGLVKESMASGSIAEQGSARPLKETEINTYTKYLEHFEQNQPKRRTNSDISVEHVPDAQVFINSIGAFDTPSGGNTPVASSPHAHPGNGEDYFSHDTNPFSPNRQTEFSTSQQSISENGASNSQLLLEKSSEAKFNLQASIDAVMLLNRQLISSNPFVQGETPSTDWFSKDLADIKALSENLSKEIAQLSQAISTSGSRSQ</sequence>
<dbReference type="InterPro" id="IPR011989">
    <property type="entry name" value="ARM-like"/>
</dbReference>
<dbReference type="OrthoDB" id="5563331at2759"/>
<name>A0A9W7ZZP3_9FUNG</name>
<evidence type="ECO:0000256" key="1">
    <source>
        <dbReference type="ARBA" id="ARBA00037935"/>
    </source>
</evidence>
<dbReference type="SUPFAM" id="SSF48371">
    <property type="entry name" value="ARM repeat"/>
    <property type="match status" value="1"/>
</dbReference>
<dbReference type="Gene3D" id="1.25.10.10">
    <property type="entry name" value="Leucine-rich Repeat Variant"/>
    <property type="match status" value="1"/>
</dbReference>
<dbReference type="PANTHER" id="PTHR47102">
    <property type="entry name" value="PROTEIN BNI1"/>
    <property type="match status" value="1"/>
</dbReference>
<dbReference type="GO" id="GO:0030036">
    <property type="term" value="P:actin cytoskeleton organization"/>
    <property type="evidence" value="ECO:0007669"/>
    <property type="project" value="InterPro"/>
</dbReference>
<feature type="compositionally biased region" description="Basic residues" evidence="2">
    <location>
        <begin position="57"/>
        <end position="72"/>
    </location>
</feature>
<keyword evidence="5" id="KW-1185">Reference proteome</keyword>
<feature type="domain" description="GBD/FH3" evidence="3">
    <location>
        <begin position="171"/>
        <end position="550"/>
    </location>
</feature>
<dbReference type="InterPro" id="IPR016024">
    <property type="entry name" value="ARM-type_fold"/>
</dbReference>
<dbReference type="Proteomes" id="UP001150538">
    <property type="component" value="Unassembled WGS sequence"/>
</dbReference>
<organism evidence="4 5">
    <name type="scientific">Mycoemilia scoparia</name>
    <dbReference type="NCBI Taxonomy" id="417184"/>
    <lineage>
        <taxon>Eukaryota</taxon>
        <taxon>Fungi</taxon>
        <taxon>Fungi incertae sedis</taxon>
        <taxon>Zoopagomycota</taxon>
        <taxon>Kickxellomycotina</taxon>
        <taxon>Kickxellomycetes</taxon>
        <taxon>Kickxellales</taxon>
        <taxon>Kickxellaceae</taxon>
        <taxon>Mycoemilia</taxon>
    </lineage>
</organism>
<comment type="similarity">
    <text evidence="1">Belongs to the formin homology family. BNI1 subfamily.</text>
</comment>
<dbReference type="GO" id="GO:0003779">
    <property type="term" value="F:actin binding"/>
    <property type="evidence" value="ECO:0007669"/>
    <property type="project" value="InterPro"/>
</dbReference>
<protein>
    <recommendedName>
        <fullName evidence="3">GBD/FH3 domain-containing protein</fullName>
    </recommendedName>
</protein>
<evidence type="ECO:0000259" key="3">
    <source>
        <dbReference type="PROSITE" id="PS51232"/>
    </source>
</evidence>
<evidence type="ECO:0000256" key="2">
    <source>
        <dbReference type="SAM" id="MobiDB-lite"/>
    </source>
</evidence>
<dbReference type="SMART" id="SM01140">
    <property type="entry name" value="Drf_GBD"/>
    <property type="match status" value="1"/>
</dbReference>
<evidence type="ECO:0000313" key="4">
    <source>
        <dbReference type="EMBL" id="KAJ1919498.1"/>
    </source>
</evidence>
<dbReference type="InterPro" id="IPR051661">
    <property type="entry name" value="Actin_filament_regulator"/>
</dbReference>
<gene>
    <name evidence="4" type="ORF">H4219_001969</name>
</gene>
<dbReference type="GO" id="GO:0031267">
    <property type="term" value="F:small GTPase binding"/>
    <property type="evidence" value="ECO:0007669"/>
    <property type="project" value="InterPro"/>
</dbReference>
<comment type="caution">
    <text evidence="4">The sequence shown here is derived from an EMBL/GenBank/DDBJ whole genome shotgun (WGS) entry which is preliminary data.</text>
</comment>
<feature type="compositionally biased region" description="Polar residues" evidence="2">
    <location>
        <begin position="44"/>
        <end position="56"/>
    </location>
</feature>
<dbReference type="PROSITE" id="PS51232">
    <property type="entry name" value="GBD_FH3"/>
    <property type="match status" value="1"/>
</dbReference>
<proteinExistence type="inferred from homology"/>
<dbReference type="Pfam" id="PF06371">
    <property type="entry name" value="Drf_GBD"/>
    <property type="match status" value="1"/>
</dbReference>
<accession>A0A9W7ZZP3</accession>
<feature type="region of interest" description="Disordered" evidence="2">
    <location>
        <begin position="28"/>
        <end position="153"/>
    </location>
</feature>
<dbReference type="EMBL" id="JANBPU010000026">
    <property type="protein sequence ID" value="KAJ1919498.1"/>
    <property type="molecule type" value="Genomic_DNA"/>
</dbReference>
<evidence type="ECO:0000313" key="5">
    <source>
        <dbReference type="Proteomes" id="UP001150538"/>
    </source>
</evidence>
<feature type="region of interest" description="Disordered" evidence="2">
    <location>
        <begin position="548"/>
        <end position="596"/>
    </location>
</feature>
<feature type="compositionally biased region" description="Low complexity" evidence="2">
    <location>
        <begin position="138"/>
        <end position="153"/>
    </location>
</feature>